<evidence type="ECO:0000256" key="1">
    <source>
        <dbReference type="ARBA" id="ARBA00004370"/>
    </source>
</evidence>
<evidence type="ECO:0000256" key="2">
    <source>
        <dbReference type="ARBA" id="ARBA00022448"/>
    </source>
</evidence>
<dbReference type="CDD" id="cd21673">
    <property type="entry name" value="SMP_Mdm34"/>
    <property type="match status" value="1"/>
</dbReference>
<dbReference type="GO" id="GO:0032865">
    <property type="term" value="C:ERMES complex"/>
    <property type="evidence" value="ECO:0007669"/>
    <property type="project" value="InterPro"/>
</dbReference>
<evidence type="ECO:0000313" key="12">
    <source>
        <dbReference type="Proteomes" id="UP000269721"/>
    </source>
</evidence>
<comment type="subcellular location">
    <subcellularLocation>
        <location evidence="1">Membrane</location>
    </subcellularLocation>
</comment>
<evidence type="ECO:0000256" key="9">
    <source>
        <dbReference type="ARBA" id="ARBA00023136"/>
    </source>
</evidence>
<keyword evidence="4" id="KW-0812">Transmembrane</keyword>
<dbReference type="InterPro" id="IPR058825">
    <property type="entry name" value="MDM34_N"/>
</dbReference>
<keyword evidence="6" id="KW-0445">Lipid transport</keyword>
<protein>
    <recommendedName>
        <fullName evidence="10">SMP-LTD domain-containing protein</fullName>
    </recommendedName>
</protein>
<evidence type="ECO:0000256" key="8">
    <source>
        <dbReference type="ARBA" id="ARBA00023128"/>
    </source>
</evidence>
<feature type="non-terminal residue" evidence="11">
    <location>
        <position position="201"/>
    </location>
</feature>
<dbReference type="Proteomes" id="UP000269721">
    <property type="component" value="Unassembled WGS sequence"/>
</dbReference>
<dbReference type="PROSITE" id="PS51847">
    <property type="entry name" value="SMP"/>
    <property type="match status" value="1"/>
</dbReference>
<keyword evidence="12" id="KW-1185">Reference proteome</keyword>
<dbReference type="EMBL" id="KZ996703">
    <property type="protein sequence ID" value="RKO88456.1"/>
    <property type="molecule type" value="Genomic_DNA"/>
</dbReference>
<keyword evidence="8" id="KW-0496">Mitochondrion</keyword>
<gene>
    <name evidence="11" type="ORF">BDK51DRAFT_11658</name>
</gene>
<dbReference type="GO" id="GO:0008289">
    <property type="term" value="F:lipid binding"/>
    <property type="evidence" value="ECO:0007669"/>
    <property type="project" value="UniProtKB-KW"/>
</dbReference>
<proteinExistence type="predicted"/>
<dbReference type="GO" id="GO:0015914">
    <property type="term" value="P:phospholipid transport"/>
    <property type="evidence" value="ECO:0007669"/>
    <property type="project" value="TreeGrafter"/>
</dbReference>
<feature type="domain" description="SMP-LTD" evidence="10">
    <location>
        <begin position="1"/>
        <end position="193"/>
    </location>
</feature>
<dbReference type="GO" id="GO:0007005">
    <property type="term" value="P:mitochondrion organization"/>
    <property type="evidence" value="ECO:0007669"/>
    <property type="project" value="InterPro"/>
</dbReference>
<evidence type="ECO:0000256" key="4">
    <source>
        <dbReference type="ARBA" id="ARBA00022692"/>
    </source>
</evidence>
<keyword evidence="2" id="KW-0813">Transport</keyword>
<dbReference type="GO" id="GO:1990456">
    <property type="term" value="P:mitochondrion-endoplasmic reticulum membrane tethering"/>
    <property type="evidence" value="ECO:0007669"/>
    <property type="project" value="TreeGrafter"/>
</dbReference>
<dbReference type="AlphaFoldDB" id="A0A4P9WDM1"/>
<dbReference type="InterPro" id="IPR031468">
    <property type="entry name" value="SMP_LBD"/>
</dbReference>
<sequence>MSFNINWPEFSKEFIDQAKVQLTAALNKGDKPANIVDHINVTELNMGSKPPDLEILEIGELADERFRGIFKLVYTGDAYVVLQTKVQANPLTVPKVTLAINNKGGILAANWPLVVPMRLRISNLKLRGIVVLVIDKQKGVTLVFKNDPLEKVDVNSTFDNIPNIRRFLQNQIEKQLRKVFQDDLPSLIHNLSLVLIEQKRA</sequence>
<keyword evidence="9" id="KW-0472">Membrane</keyword>
<dbReference type="PANTHER" id="PTHR28185">
    <property type="entry name" value="MITOCHONDRIAL DISTRIBUTION AND MORPHOLOGY PROTEIN 34"/>
    <property type="match status" value="1"/>
</dbReference>
<name>A0A4P9WDM1_9FUNG</name>
<evidence type="ECO:0000256" key="6">
    <source>
        <dbReference type="ARBA" id="ARBA00023055"/>
    </source>
</evidence>
<evidence type="ECO:0000256" key="5">
    <source>
        <dbReference type="ARBA" id="ARBA00022787"/>
    </source>
</evidence>
<dbReference type="Pfam" id="PF26545">
    <property type="entry name" value="Mdm34_N"/>
    <property type="match status" value="1"/>
</dbReference>
<accession>A0A4P9WDM1</accession>
<evidence type="ECO:0000313" key="11">
    <source>
        <dbReference type="EMBL" id="RKO88456.1"/>
    </source>
</evidence>
<evidence type="ECO:0000256" key="7">
    <source>
        <dbReference type="ARBA" id="ARBA00023121"/>
    </source>
</evidence>
<keyword evidence="7" id="KW-0446">Lipid-binding</keyword>
<keyword evidence="5" id="KW-1000">Mitochondrion outer membrane</keyword>
<organism evidence="11 12">
    <name type="scientific">Blyttiomyces helicus</name>
    <dbReference type="NCBI Taxonomy" id="388810"/>
    <lineage>
        <taxon>Eukaryota</taxon>
        <taxon>Fungi</taxon>
        <taxon>Fungi incertae sedis</taxon>
        <taxon>Chytridiomycota</taxon>
        <taxon>Chytridiomycota incertae sedis</taxon>
        <taxon>Chytridiomycetes</taxon>
        <taxon>Chytridiomycetes incertae sedis</taxon>
        <taxon>Blyttiomyces</taxon>
    </lineage>
</organism>
<reference evidence="12" key="1">
    <citation type="journal article" date="2018" name="Nat. Microbiol.">
        <title>Leveraging single-cell genomics to expand the fungal tree of life.</title>
        <authorList>
            <person name="Ahrendt S.R."/>
            <person name="Quandt C.A."/>
            <person name="Ciobanu D."/>
            <person name="Clum A."/>
            <person name="Salamov A."/>
            <person name="Andreopoulos B."/>
            <person name="Cheng J.F."/>
            <person name="Woyke T."/>
            <person name="Pelin A."/>
            <person name="Henrissat B."/>
            <person name="Reynolds N.K."/>
            <person name="Benny G.L."/>
            <person name="Smith M.E."/>
            <person name="James T.Y."/>
            <person name="Grigoriev I.V."/>
        </authorList>
    </citation>
    <scope>NUCLEOTIDE SEQUENCE [LARGE SCALE GENOMIC DNA]</scope>
</reference>
<dbReference type="PANTHER" id="PTHR28185:SF1">
    <property type="entry name" value="MITOCHONDRIAL DISTRIBUTION AND MORPHOLOGY PROTEIN 34"/>
    <property type="match status" value="1"/>
</dbReference>
<dbReference type="InterPro" id="IPR027536">
    <property type="entry name" value="MDM34"/>
</dbReference>
<evidence type="ECO:0000256" key="3">
    <source>
        <dbReference type="ARBA" id="ARBA00022452"/>
    </source>
</evidence>
<dbReference type="OrthoDB" id="17927at2759"/>
<keyword evidence="3" id="KW-1134">Transmembrane beta strand</keyword>
<evidence type="ECO:0000259" key="10">
    <source>
        <dbReference type="PROSITE" id="PS51847"/>
    </source>
</evidence>